<organism evidence="15 16">
    <name type="scientific">Williamwhitmania taraxaci</name>
    <dbReference type="NCBI Taxonomy" id="1640674"/>
    <lineage>
        <taxon>Bacteria</taxon>
        <taxon>Pseudomonadati</taxon>
        <taxon>Bacteroidota</taxon>
        <taxon>Bacteroidia</taxon>
        <taxon>Bacteroidales</taxon>
        <taxon>Williamwhitmaniaceae</taxon>
        <taxon>Williamwhitmania</taxon>
    </lineage>
</organism>
<evidence type="ECO:0000256" key="4">
    <source>
        <dbReference type="ARBA" id="ARBA00022475"/>
    </source>
</evidence>
<evidence type="ECO:0000256" key="2">
    <source>
        <dbReference type="ARBA" id="ARBA00004236"/>
    </source>
</evidence>
<feature type="domain" description="Histidine kinase" evidence="14">
    <location>
        <begin position="375"/>
        <end position="592"/>
    </location>
</feature>
<dbReference type="Proteomes" id="UP000199452">
    <property type="component" value="Unassembled WGS sequence"/>
</dbReference>
<dbReference type="STRING" id="1640674.SAMN05216323_10363"/>
<dbReference type="GO" id="GO:0005886">
    <property type="term" value="C:plasma membrane"/>
    <property type="evidence" value="ECO:0007669"/>
    <property type="project" value="UniProtKB-SubCell"/>
</dbReference>
<feature type="transmembrane region" description="Helical" evidence="13">
    <location>
        <begin position="273"/>
        <end position="294"/>
    </location>
</feature>
<dbReference type="InterPro" id="IPR036097">
    <property type="entry name" value="HisK_dim/P_sf"/>
</dbReference>
<keyword evidence="9" id="KW-0067">ATP-binding</keyword>
<dbReference type="AlphaFoldDB" id="A0A1G6MHC1"/>
<name>A0A1G6MHC1_9BACT</name>
<dbReference type="FunFam" id="3.30.565.10:FF:000023">
    <property type="entry name" value="PAS domain-containing sensor histidine kinase"/>
    <property type="match status" value="1"/>
</dbReference>
<dbReference type="InterPro" id="IPR036890">
    <property type="entry name" value="HATPase_C_sf"/>
</dbReference>
<dbReference type="InterPro" id="IPR003661">
    <property type="entry name" value="HisK_dim/P_dom"/>
</dbReference>
<dbReference type="PROSITE" id="PS50109">
    <property type="entry name" value="HIS_KIN"/>
    <property type="match status" value="1"/>
</dbReference>
<dbReference type="SUPFAM" id="SSF55874">
    <property type="entry name" value="ATPase domain of HSP90 chaperone/DNA topoisomerase II/histidine kinase"/>
    <property type="match status" value="1"/>
</dbReference>
<dbReference type="SMART" id="SM00062">
    <property type="entry name" value="PBPb"/>
    <property type="match status" value="1"/>
</dbReference>
<comment type="catalytic activity">
    <reaction evidence="1">
        <text>ATP + protein L-histidine = ADP + protein N-phospho-L-histidine.</text>
        <dbReference type="EC" id="2.7.13.3"/>
    </reaction>
</comment>
<dbReference type="OrthoDB" id="9796457at2"/>
<evidence type="ECO:0000256" key="11">
    <source>
        <dbReference type="ARBA" id="ARBA00023136"/>
    </source>
</evidence>
<dbReference type="InterPro" id="IPR004358">
    <property type="entry name" value="Sig_transdc_His_kin-like_C"/>
</dbReference>
<dbReference type="GO" id="GO:0005524">
    <property type="term" value="F:ATP binding"/>
    <property type="evidence" value="ECO:0007669"/>
    <property type="project" value="UniProtKB-KW"/>
</dbReference>
<dbReference type="RefSeq" id="WP_092438662.1">
    <property type="nucleotide sequence ID" value="NZ_FMYP01000036.1"/>
</dbReference>
<evidence type="ECO:0000313" key="16">
    <source>
        <dbReference type="Proteomes" id="UP000199452"/>
    </source>
</evidence>
<dbReference type="PANTHER" id="PTHR43711">
    <property type="entry name" value="TWO-COMPONENT HISTIDINE KINASE"/>
    <property type="match status" value="1"/>
</dbReference>
<dbReference type="CDD" id="cd16922">
    <property type="entry name" value="HATPase_EvgS-ArcB-TorS-like"/>
    <property type="match status" value="1"/>
</dbReference>
<evidence type="ECO:0000313" key="15">
    <source>
        <dbReference type="EMBL" id="SDC54667.1"/>
    </source>
</evidence>
<keyword evidence="5" id="KW-0597">Phosphoprotein</keyword>
<evidence type="ECO:0000256" key="13">
    <source>
        <dbReference type="SAM" id="Phobius"/>
    </source>
</evidence>
<keyword evidence="12" id="KW-0175">Coiled coil</keyword>
<dbReference type="SMART" id="SM00387">
    <property type="entry name" value="HATPase_c"/>
    <property type="match status" value="1"/>
</dbReference>
<dbReference type="CDD" id="cd00082">
    <property type="entry name" value="HisKA"/>
    <property type="match status" value="1"/>
</dbReference>
<evidence type="ECO:0000256" key="10">
    <source>
        <dbReference type="ARBA" id="ARBA00023012"/>
    </source>
</evidence>
<dbReference type="InterPro" id="IPR050736">
    <property type="entry name" value="Sensor_HK_Regulatory"/>
</dbReference>
<dbReference type="SMART" id="SM00388">
    <property type="entry name" value="HisKA"/>
    <property type="match status" value="1"/>
</dbReference>
<sequence>MDRITYLRKPQFVSVLLLFILALPIQARPQPVSPANQSDSIIMFGGDFEYPPFEYLNAEGKPEGFNIDIARAVAKEMGLNINITLGPWSEVRKNIEAGKTDALMGMFYSSERDKKVDFSIPHFIASYSLFVRDGSEIKGLSDLKSSTAIAQLGDLGHDYLVETQVAKNIITKSNWVETLKSLSNGEGDCAIVSRIQGVILIKQLNLKNIHSVGPPFLQRKYCMAVKEGNSNLLAKFNEGLSILKTTGEFDEIYENWFGLYERKTMSTWEALSFLAWFLLPLVGVALLGVAWLWMLRKQVRRKTLELQLEVKERQLNEQKLVESKHQLKLQNEEYETLYQSVKKQNAIIETINSQLVQAKEKAEENDQLKSAFLANMSHEIRTPLNGIVGFSALLSNGNLSQIKRDQYVAVVTNCSDRLLTLLTDILDISKIETGQITLTFSPVMLDEVFSEVFTLFYPQTELKKIELTYTGMDDQSSIMVYTDRQRLFQILINLLSNAMKFTYSGEISFGYKVDGSQVCCFVKDMGVGIEPEYLDKIFGRFSQGNPTHPNQGGTGLGLAIVKSLVTLLGGKIWVESEVGRGSTFFFTLPLQPKQDK</sequence>
<dbReference type="Pfam" id="PF00512">
    <property type="entry name" value="HisKA"/>
    <property type="match status" value="1"/>
</dbReference>
<keyword evidence="10" id="KW-0902">Two-component regulatory system</keyword>
<keyword evidence="11 13" id="KW-0472">Membrane</keyword>
<dbReference type="Gene3D" id="3.30.565.10">
    <property type="entry name" value="Histidine kinase-like ATPase, C-terminal domain"/>
    <property type="match status" value="1"/>
</dbReference>
<accession>A0A1G6MHC1</accession>
<evidence type="ECO:0000256" key="12">
    <source>
        <dbReference type="SAM" id="Coils"/>
    </source>
</evidence>
<dbReference type="Pfam" id="PF02518">
    <property type="entry name" value="HATPase_c"/>
    <property type="match status" value="1"/>
</dbReference>
<keyword evidence="6" id="KW-0808">Transferase</keyword>
<dbReference type="PANTHER" id="PTHR43711:SF31">
    <property type="entry name" value="HISTIDINE KINASE"/>
    <property type="match status" value="1"/>
</dbReference>
<evidence type="ECO:0000256" key="5">
    <source>
        <dbReference type="ARBA" id="ARBA00022553"/>
    </source>
</evidence>
<dbReference type="GO" id="GO:0000155">
    <property type="term" value="F:phosphorelay sensor kinase activity"/>
    <property type="evidence" value="ECO:0007669"/>
    <property type="project" value="InterPro"/>
</dbReference>
<evidence type="ECO:0000256" key="1">
    <source>
        <dbReference type="ARBA" id="ARBA00000085"/>
    </source>
</evidence>
<keyword evidence="8 15" id="KW-0418">Kinase</keyword>
<dbReference type="EC" id="2.7.13.3" evidence="3"/>
<dbReference type="InterPro" id="IPR003594">
    <property type="entry name" value="HATPase_dom"/>
</dbReference>
<dbReference type="Gene3D" id="1.10.287.130">
    <property type="match status" value="1"/>
</dbReference>
<keyword evidence="7" id="KW-0547">Nucleotide-binding</keyword>
<keyword evidence="13" id="KW-1133">Transmembrane helix</keyword>
<evidence type="ECO:0000256" key="8">
    <source>
        <dbReference type="ARBA" id="ARBA00022777"/>
    </source>
</evidence>
<dbReference type="Pfam" id="PF00497">
    <property type="entry name" value="SBP_bac_3"/>
    <property type="match status" value="1"/>
</dbReference>
<protein>
    <recommendedName>
        <fullName evidence="3">histidine kinase</fullName>
        <ecNumber evidence="3">2.7.13.3</ecNumber>
    </recommendedName>
</protein>
<dbReference type="PRINTS" id="PR00344">
    <property type="entry name" value="BCTRLSENSOR"/>
</dbReference>
<evidence type="ECO:0000256" key="6">
    <source>
        <dbReference type="ARBA" id="ARBA00022679"/>
    </source>
</evidence>
<evidence type="ECO:0000256" key="9">
    <source>
        <dbReference type="ARBA" id="ARBA00022840"/>
    </source>
</evidence>
<dbReference type="SUPFAM" id="SSF53850">
    <property type="entry name" value="Periplasmic binding protein-like II"/>
    <property type="match status" value="1"/>
</dbReference>
<keyword evidence="4" id="KW-1003">Cell membrane</keyword>
<dbReference type="EMBL" id="FMYP01000036">
    <property type="protein sequence ID" value="SDC54667.1"/>
    <property type="molecule type" value="Genomic_DNA"/>
</dbReference>
<dbReference type="SUPFAM" id="SSF47384">
    <property type="entry name" value="Homodimeric domain of signal transducing histidine kinase"/>
    <property type="match status" value="1"/>
</dbReference>
<dbReference type="InterPro" id="IPR001638">
    <property type="entry name" value="Solute-binding_3/MltF_N"/>
</dbReference>
<comment type="subcellular location">
    <subcellularLocation>
        <location evidence="2">Cell membrane</location>
    </subcellularLocation>
</comment>
<evidence type="ECO:0000256" key="7">
    <source>
        <dbReference type="ARBA" id="ARBA00022741"/>
    </source>
</evidence>
<feature type="coiled-coil region" evidence="12">
    <location>
        <begin position="301"/>
        <end position="368"/>
    </location>
</feature>
<keyword evidence="16" id="KW-1185">Reference proteome</keyword>
<evidence type="ECO:0000259" key="14">
    <source>
        <dbReference type="PROSITE" id="PS50109"/>
    </source>
</evidence>
<gene>
    <name evidence="15" type="ORF">SAMN05216323_10363</name>
</gene>
<proteinExistence type="predicted"/>
<keyword evidence="13" id="KW-0812">Transmembrane</keyword>
<dbReference type="Gene3D" id="3.40.190.10">
    <property type="entry name" value="Periplasmic binding protein-like II"/>
    <property type="match status" value="2"/>
</dbReference>
<reference evidence="15 16" key="1">
    <citation type="submission" date="2016-09" db="EMBL/GenBank/DDBJ databases">
        <authorList>
            <person name="Capua I."/>
            <person name="De Benedictis P."/>
            <person name="Joannis T."/>
            <person name="Lombin L.H."/>
            <person name="Cattoli G."/>
        </authorList>
    </citation>
    <scope>NUCLEOTIDE SEQUENCE [LARGE SCALE GENOMIC DNA]</scope>
    <source>
        <strain evidence="15 16">A7P-90m</strain>
    </source>
</reference>
<dbReference type="InterPro" id="IPR005467">
    <property type="entry name" value="His_kinase_dom"/>
</dbReference>
<dbReference type="CDD" id="cd13704">
    <property type="entry name" value="PBP2_HisK"/>
    <property type="match status" value="1"/>
</dbReference>
<evidence type="ECO:0000256" key="3">
    <source>
        <dbReference type="ARBA" id="ARBA00012438"/>
    </source>
</evidence>